<dbReference type="InterPro" id="IPR013096">
    <property type="entry name" value="Cupin_2"/>
</dbReference>
<evidence type="ECO:0000256" key="1">
    <source>
        <dbReference type="ARBA" id="ARBA00023015"/>
    </source>
</evidence>
<dbReference type="Pfam" id="PF12833">
    <property type="entry name" value="HTH_18"/>
    <property type="match status" value="1"/>
</dbReference>
<proteinExistence type="predicted"/>
<dbReference type="Pfam" id="PF07883">
    <property type="entry name" value="Cupin_2"/>
    <property type="match status" value="1"/>
</dbReference>
<dbReference type="SUPFAM" id="SSF46689">
    <property type="entry name" value="Homeodomain-like"/>
    <property type="match status" value="1"/>
</dbReference>
<feature type="domain" description="HTH araC/xylS-type" evidence="4">
    <location>
        <begin position="256"/>
        <end position="353"/>
    </location>
</feature>
<dbReference type="PANTHER" id="PTHR43280">
    <property type="entry name" value="ARAC-FAMILY TRANSCRIPTIONAL REGULATOR"/>
    <property type="match status" value="1"/>
</dbReference>
<dbReference type="InterPro" id="IPR009057">
    <property type="entry name" value="Homeodomain-like_sf"/>
</dbReference>
<sequence>MVKNDNIKKQITELIYNKNNQKQIPDYYANFNIVSPEHSPHEVEVKTYPQSVSKNIFALIWDIHSSGTISSTIVPSPTPFVYEKNITNGMRTQMHSHEYLELFYVIDGEYHQKILGREYVFQKGELCLIDKNCHHQEILDDGSSTILFIGITSHMFNEMMTHLSNAGRINAFLNTAILEQKNIQQYLHFKPSHDEESCLKLENTLMSLIDELKKYDDASPFICQGLLLRIFKILGTKYDFSLSKQTRKKMNMILFEEITQFITENLADISIQMLVSEFHFQKDYFNRLLKAQTGMTYTEYIQLLRLRHAEKLLLTTDYTIEQVAEMIGYHNKGYFYKIFTEKYSLTPAQFKKKCLKFYI</sequence>
<dbReference type="SMART" id="SM00342">
    <property type="entry name" value="HTH_ARAC"/>
    <property type="match status" value="1"/>
</dbReference>
<dbReference type="SUPFAM" id="SSF51215">
    <property type="entry name" value="Regulatory protein AraC"/>
    <property type="match status" value="1"/>
</dbReference>
<evidence type="ECO:0000313" key="6">
    <source>
        <dbReference type="Proteomes" id="UP000050833"/>
    </source>
</evidence>
<dbReference type="EMBL" id="LLKB01000001">
    <property type="protein sequence ID" value="KQC86505.1"/>
    <property type="molecule type" value="Genomic_DNA"/>
</dbReference>
<gene>
    <name evidence="5" type="ORF">APZ18_04805</name>
</gene>
<protein>
    <submittedName>
        <fullName evidence="5">AraC family transcriptional regulator</fullName>
    </submittedName>
</protein>
<dbReference type="PROSITE" id="PS01124">
    <property type="entry name" value="HTH_ARAC_FAMILY_2"/>
    <property type="match status" value="1"/>
</dbReference>
<dbReference type="AlphaFoldDB" id="A0AAW3JVY9"/>
<dbReference type="InterPro" id="IPR018062">
    <property type="entry name" value="HTH_AraC-typ_CS"/>
</dbReference>
<dbReference type="Proteomes" id="UP000050833">
    <property type="component" value="Unassembled WGS sequence"/>
</dbReference>
<keyword evidence="1" id="KW-0805">Transcription regulation</keyword>
<dbReference type="Gene3D" id="1.10.10.60">
    <property type="entry name" value="Homeodomain-like"/>
    <property type="match status" value="2"/>
</dbReference>
<evidence type="ECO:0000259" key="4">
    <source>
        <dbReference type="PROSITE" id="PS01124"/>
    </source>
</evidence>
<keyword evidence="3" id="KW-0804">Transcription</keyword>
<evidence type="ECO:0000256" key="3">
    <source>
        <dbReference type="ARBA" id="ARBA00023163"/>
    </source>
</evidence>
<evidence type="ECO:0000313" key="5">
    <source>
        <dbReference type="EMBL" id="KQC86505.1"/>
    </source>
</evidence>
<organism evidence="5 6">
    <name type="scientific">Butyribacter intestini</name>
    <dbReference type="NCBI Taxonomy" id="1703332"/>
    <lineage>
        <taxon>Bacteria</taxon>
        <taxon>Bacillati</taxon>
        <taxon>Bacillota</taxon>
        <taxon>Clostridia</taxon>
        <taxon>Lachnospirales</taxon>
        <taxon>Lachnospiraceae</taxon>
        <taxon>Butyribacter</taxon>
    </lineage>
</organism>
<reference evidence="5 6" key="1">
    <citation type="submission" date="2015-10" db="EMBL/GenBank/DDBJ databases">
        <title>Butyribacter intestini gen. nov., sp. nov., a butyric acid-producing bacterium of the family Lachnospiraceae isolated from the human faeces.</title>
        <authorList>
            <person name="Zou Y."/>
            <person name="Xue W."/>
            <person name="Luo G."/>
            <person name="Lv M."/>
        </authorList>
    </citation>
    <scope>NUCLEOTIDE SEQUENCE [LARGE SCALE GENOMIC DNA]</scope>
    <source>
        <strain evidence="5 6">TF01-11</strain>
    </source>
</reference>
<evidence type="ECO:0000256" key="2">
    <source>
        <dbReference type="ARBA" id="ARBA00023125"/>
    </source>
</evidence>
<keyword evidence="2" id="KW-0238">DNA-binding</keyword>
<comment type="caution">
    <text evidence="5">The sequence shown here is derived from an EMBL/GenBank/DDBJ whole genome shotgun (WGS) entry which is preliminary data.</text>
</comment>
<dbReference type="Gene3D" id="2.60.120.10">
    <property type="entry name" value="Jelly Rolls"/>
    <property type="match status" value="1"/>
</dbReference>
<dbReference type="RefSeq" id="WP_055942095.1">
    <property type="nucleotide sequence ID" value="NZ_JAQDCV010000001.1"/>
</dbReference>
<keyword evidence="6" id="KW-1185">Reference proteome</keyword>
<name>A0AAW3JVY9_9FIRM</name>
<dbReference type="GO" id="GO:0003700">
    <property type="term" value="F:DNA-binding transcription factor activity"/>
    <property type="evidence" value="ECO:0007669"/>
    <property type="project" value="InterPro"/>
</dbReference>
<dbReference type="GO" id="GO:0043565">
    <property type="term" value="F:sequence-specific DNA binding"/>
    <property type="evidence" value="ECO:0007669"/>
    <property type="project" value="InterPro"/>
</dbReference>
<dbReference type="InterPro" id="IPR018060">
    <property type="entry name" value="HTH_AraC"/>
</dbReference>
<dbReference type="PANTHER" id="PTHR43280:SF2">
    <property type="entry name" value="HTH-TYPE TRANSCRIPTIONAL REGULATOR EXSA"/>
    <property type="match status" value="1"/>
</dbReference>
<dbReference type="InterPro" id="IPR014710">
    <property type="entry name" value="RmlC-like_jellyroll"/>
</dbReference>
<dbReference type="InterPro" id="IPR037923">
    <property type="entry name" value="HTH-like"/>
</dbReference>
<dbReference type="PROSITE" id="PS00041">
    <property type="entry name" value="HTH_ARAC_FAMILY_1"/>
    <property type="match status" value="1"/>
</dbReference>
<accession>A0AAW3JVY9</accession>